<evidence type="ECO:0000313" key="3">
    <source>
        <dbReference type="Proteomes" id="UP000186817"/>
    </source>
</evidence>
<evidence type="ECO:0000256" key="1">
    <source>
        <dbReference type="SAM" id="MobiDB-lite"/>
    </source>
</evidence>
<gene>
    <name evidence="2" type="ORF">AK812_SmicGene15493</name>
</gene>
<comment type="caution">
    <text evidence="2">The sequence shown here is derived from an EMBL/GenBank/DDBJ whole genome shotgun (WGS) entry which is preliminary data.</text>
</comment>
<accession>A0A1Q9E2S6</accession>
<feature type="compositionally biased region" description="Basic and acidic residues" evidence="1">
    <location>
        <begin position="1"/>
        <end position="20"/>
    </location>
</feature>
<organism evidence="2 3">
    <name type="scientific">Symbiodinium microadriaticum</name>
    <name type="common">Dinoflagellate</name>
    <name type="synonym">Zooxanthella microadriatica</name>
    <dbReference type="NCBI Taxonomy" id="2951"/>
    <lineage>
        <taxon>Eukaryota</taxon>
        <taxon>Sar</taxon>
        <taxon>Alveolata</taxon>
        <taxon>Dinophyceae</taxon>
        <taxon>Suessiales</taxon>
        <taxon>Symbiodiniaceae</taxon>
        <taxon>Symbiodinium</taxon>
    </lineage>
</organism>
<sequence>MKNENDAISRGDDSRARAEGGTRVATPVDDIMDVLGRAAYDIDFACADAVWGVGAPGGRRSAHPGPGTDFGAVRLVAEQDIGTMTGRRVCLWNAEQRPLEEVRDLSNRTRSRSTLTLMKDCPAWRSGNGLLQCGQFYTFLSRLLGARAAAAPLHHCKHKDAIESEPLRRLPD</sequence>
<reference evidence="2 3" key="1">
    <citation type="submission" date="2016-02" db="EMBL/GenBank/DDBJ databases">
        <title>Genome analysis of coral dinoflagellate symbionts highlights evolutionary adaptations to a symbiotic lifestyle.</title>
        <authorList>
            <person name="Aranda M."/>
            <person name="Li Y."/>
            <person name="Liew Y.J."/>
            <person name="Baumgarten S."/>
            <person name="Simakov O."/>
            <person name="Wilson M."/>
            <person name="Piel J."/>
            <person name="Ashoor H."/>
            <person name="Bougouffa S."/>
            <person name="Bajic V.B."/>
            <person name="Ryu T."/>
            <person name="Ravasi T."/>
            <person name="Bayer T."/>
            <person name="Micklem G."/>
            <person name="Kim H."/>
            <person name="Bhak J."/>
            <person name="Lajeunesse T.C."/>
            <person name="Voolstra C.R."/>
        </authorList>
    </citation>
    <scope>NUCLEOTIDE SEQUENCE [LARGE SCALE GENOMIC DNA]</scope>
    <source>
        <strain evidence="2 3">CCMP2467</strain>
    </source>
</reference>
<feature type="region of interest" description="Disordered" evidence="1">
    <location>
        <begin position="1"/>
        <end position="21"/>
    </location>
</feature>
<name>A0A1Q9E2S6_SYMMI</name>
<dbReference type="AlphaFoldDB" id="A0A1Q9E2S6"/>
<dbReference type="Proteomes" id="UP000186817">
    <property type="component" value="Unassembled WGS sequence"/>
</dbReference>
<evidence type="ECO:0000313" key="2">
    <source>
        <dbReference type="EMBL" id="OLQ01703.1"/>
    </source>
</evidence>
<keyword evidence="3" id="KW-1185">Reference proteome</keyword>
<dbReference type="EMBL" id="LSRX01000283">
    <property type="protein sequence ID" value="OLQ01703.1"/>
    <property type="molecule type" value="Genomic_DNA"/>
</dbReference>
<proteinExistence type="predicted"/>
<protein>
    <submittedName>
        <fullName evidence="2">Uncharacterized protein</fullName>
    </submittedName>
</protein>